<reference evidence="2 3" key="1">
    <citation type="submission" date="2018-12" db="EMBL/GenBank/DDBJ databases">
        <title>Hymenobacter gummosus sp. nov., isolated from a spring.</title>
        <authorList>
            <person name="Nie L."/>
        </authorList>
    </citation>
    <scope>NUCLEOTIDE SEQUENCE [LARGE SCALE GENOMIC DNA]</scope>
    <source>
        <strain evidence="2 3">KCTC 52166</strain>
    </source>
</reference>
<keyword evidence="1" id="KW-0732">Signal</keyword>
<evidence type="ECO:0000313" key="3">
    <source>
        <dbReference type="Proteomes" id="UP000282184"/>
    </source>
</evidence>
<dbReference type="Proteomes" id="UP000282184">
    <property type="component" value="Unassembled WGS sequence"/>
</dbReference>
<sequence>MRHFAPLLLALLLALPARGQQAARYLFLQVYQPLSIDQRLLPLAPPLGPEARTEVAAALTGRLQQLGFTVLTDRAAFRQLAAGSYHALTYAEVLCRPLGSRCGVTVLVHDSLNNVLLRETETRATYPAAARALATHGRFELRYRGLIPALETANPQLPDVDGLGLLDYAADLFRDAKLSRRIQQQGLALELHVDEVGLLTLQCVAVPADLSAAQQELIGRALAATPRWRPAYAEGRRVARSFRLLQDGDAGPSK</sequence>
<comment type="caution">
    <text evidence="2">The sequence shown here is derived from an EMBL/GenBank/DDBJ whole genome shotgun (WGS) entry which is preliminary data.</text>
</comment>
<evidence type="ECO:0008006" key="4">
    <source>
        <dbReference type="Google" id="ProtNLM"/>
    </source>
</evidence>
<dbReference type="RefSeq" id="WP_126694613.1">
    <property type="nucleotide sequence ID" value="NZ_RXOF01000011.1"/>
</dbReference>
<dbReference type="AlphaFoldDB" id="A0A431TZI9"/>
<name>A0A431TZI9_9BACT</name>
<dbReference type="EMBL" id="RXOF01000011">
    <property type="protein sequence ID" value="RTQ47855.1"/>
    <property type="molecule type" value="Genomic_DNA"/>
</dbReference>
<proteinExistence type="predicted"/>
<protein>
    <recommendedName>
        <fullName evidence="4">TonB C-terminal domain-containing protein</fullName>
    </recommendedName>
</protein>
<organism evidence="2 3">
    <name type="scientific">Hymenobacter gummosus</name>
    <dbReference type="NCBI Taxonomy" id="1776032"/>
    <lineage>
        <taxon>Bacteria</taxon>
        <taxon>Pseudomonadati</taxon>
        <taxon>Bacteroidota</taxon>
        <taxon>Cytophagia</taxon>
        <taxon>Cytophagales</taxon>
        <taxon>Hymenobacteraceae</taxon>
        <taxon>Hymenobacter</taxon>
    </lineage>
</organism>
<keyword evidence="3" id="KW-1185">Reference proteome</keyword>
<feature type="signal peptide" evidence="1">
    <location>
        <begin position="1"/>
        <end position="22"/>
    </location>
</feature>
<gene>
    <name evidence="2" type="ORF">EJV47_18220</name>
</gene>
<evidence type="ECO:0000256" key="1">
    <source>
        <dbReference type="SAM" id="SignalP"/>
    </source>
</evidence>
<accession>A0A431TZI9</accession>
<feature type="chain" id="PRO_5019050630" description="TonB C-terminal domain-containing protein" evidence="1">
    <location>
        <begin position="23"/>
        <end position="254"/>
    </location>
</feature>
<evidence type="ECO:0000313" key="2">
    <source>
        <dbReference type="EMBL" id="RTQ47855.1"/>
    </source>
</evidence>